<keyword evidence="2" id="KW-1185">Reference proteome</keyword>
<evidence type="ECO:0000313" key="1">
    <source>
        <dbReference type="EMBL" id="GMH09354.1"/>
    </source>
</evidence>
<name>A0AAD3SEH2_NEPGR</name>
<proteinExistence type="predicted"/>
<reference evidence="1" key="1">
    <citation type="submission" date="2023-05" db="EMBL/GenBank/DDBJ databases">
        <title>Nepenthes gracilis genome sequencing.</title>
        <authorList>
            <person name="Fukushima K."/>
        </authorList>
    </citation>
    <scope>NUCLEOTIDE SEQUENCE</scope>
    <source>
        <strain evidence="1">SING2019-196</strain>
    </source>
</reference>
<accession>A0AAD3SEH2</accession>
<evidence type="ECO:0000313" key="2">
    <source>
        <dbReference type="Proteomes" id="UP001279734"/>
    </source>
</evidence>
<dbReference type="Proteomes" id="UP001279734">
    <property type="component" value="Unassembled WGS sequence"/>
</dbReference>
<protein>
    <submittedName>
        <fullName evidence="1">Uncharacterized protein</fullName>
    </submittedName>
</protein>
<dbReference type="AlphaFoldDB" id="A0AAD3SEH2"/>
<comment type="caution">
    <text evidence="1">The sequence shown here is derived from an EMBL/GenBank/DDBJ whole genome shotgun (WGS) entry which is preliminary data.</text>
</comment>
<feature type="non-terminal residue" evidence="1">
    <location>
        <position position="95"/>
    </location>
</feature>
<dbReference type="EMBL" id="BSYO01000009">
    <property type="protein sequence ID" value="GMH09354.1"/>
    <property type="molecule type" value="Genomic_DNA"/>
</dbReference>
<gene>
    <name evidence="1" type="ORF">Nepgr_011195</name>
</gene>
<sequence length="95" mass="10716">SFSVNQTNSVALQWREFRWRLPLIDFNHWGKENVLFTVMVVIKENLKDPPLPLRDGGGGGDIQVGAVTAEGQAKRRSISLESVDFTMNDSTLRWA</sequence>
<organism evidence="1 2">
    <name type="scientific">Nepenthes gracilis</name>
    <name type="common">Slender pitcher plant</name>
    <dbReference type="NCBI Taxonomy" id="150966"/>
    <lineage>
        <taxon>Eukaryota</taxon>
        <taxon>Viridiplantae</taxon>
        <taxon>Streptophyta</taxon>
        <taxon>Embryophyta</taxon>
        <taxon>Tracheophyta</taxon>
        <taxon>Spermatophyta</taxon>
        <taxon>Magnoliopsida</taxon>
        <taxon>eudicotyledons</taxon>
        <taxon>Gunneridae</taxon>
        <taxon>Pentapetalae</taxon>
        <taxon>Caryophyllales</taxon>
        <taxon>Nepenthaceae</taxon>
        <taxon>Nepenthes</taxon>
    </lineage>
</organism>